<keyword evidence="4" id="KW-0804">Transcription</keyword>
<dbReference type="InterPro" id="IPR001647">
    <property type="entry name" value="HTH_TetR"/>
</dbReference>
<evidence type="ECO:0000256" key="3">
    <source>
        <dbReference type="ARBA" id="ARBA00023125"/>
    </source>
</evidence>
<dbReference type="PANTHER" id="PTHR30055">
    <property type="entry name" value="HTH-TYPE TRANSCRIPTIONAL REGULATOR RUTR"/>
    <property type="match status" value="1"/>
</dbReference>
<evidence type="ECO:0000256" key="2">
    <source>
        <dbReference type="ARBA" id="ARBA00023015"/>
    </source>
</evidence>
<name>A0ABR7UGF5_9BRAD</name>
<feature type="domain" description="HTH tetR-type" evidence="6">
    <location>
        <begin position="1"/>
        <end position="54"/>
    </location>
</feature>
<evidence type="ECO:0000313" key="8">
    <source>
        <dbReference type="Proteomes" id="UP000639516"/>
    </source>
</evidence>
<dbReference type="RefSeq" id="WP_188106841.1">
    <property type="nucleotide sequence ID" value="NZ_JAANIH010000064.1"/>
</dbReference>
<accession>A0ABR7UGF5</accession>
<keyword evidence="3 5" id="KW-0238">DNA-binding</keyword>
<keyword evidence="1" id="KW-0678">Repressor</keyword>
<dbReference type="SUPFAM" id="SSF48498">
    <property type="entry name" value="Tetracyclin repressor-like, C-terminal domain"/>
    <property type="match status" value="1"/>
</dbReference>
<sequence>MNAARLVFETAGYDNASMAEIAARAGIVEGTVYLYFDSKKDLMHRVIAEWYEGLIASVSEGLTRVVGVRARLRFCILRHLRVYVEDTGLADLMIRELRRDRKFYETEIYSLNKRYAAFVTAEILDGIKQGELGPDIVPEIVRDLIFGGIEHCAYRILSGRGGLDIDLVADRILGTLWPGIAAQKEASSVSIEDRIARLEKLVVANGEES</sequence>
<reference evidence="7 8" key="1">
    <citation type="journal article" date="2020" name="Arch. Microbiol.">
        <title>Bradyrhizobium campsiandrae sp. nov., a nitrogen-fixing bacterial strain isolated from a native leguminous tree from the Amazon adapted to flooded conditions.</title>
        <authorList>
            <person name="Cabral Michel D."/>
            <person name="Martins da Costa E."/>
            <person name="Azarias Guimaraes A."/>
            <person name="Soares de Carvalho T."/>
            <person name="Santos de Castro Caputo P."/>
            <person name="Willems A."/>
            <person name="de Souza Moreira F.M."/>
        </authorList>
    </citation>
    <scope>NUCLEOTIDE SEQUENCE [LARGE SCALE GENOMIC DNA]</scope>
    <source>
        <strain evidence="8">INPA 384B</strain>
    </source>
</reference>
<dbReference type="Gene3D" id="1.10.357.10">
    <property type="entry name" value="Tetracycline Repressor, domain 2"/>
    <property type="match status" value="1"/>
</dbReference>
<dbReference type="InterPro" id="IPR036271">
    <property type="entry name" value="Tet_transcr_reg_TetR-rel_C_sf"/>
</dbReference>
<dbReference type="Pfam" id="PF08359">
    <property type="entry name" value="TetR_C_4"/>
    <property type="match status" value="1"/>
</dbReference>
<comment type="caution">
    <text evidence="7">The sequence shown here is derived from an EMBL/GenBank/DDBJ whole genome shotgun (WGS) entry which is preliminary data.</text>
</comment>
<protein>
    <submittedName>
        <fullName evidence="7">Helix-turn-helix transcriptional regulator</fullName>
    </submittedName>
</protein>
<dbReference type="SUPFAM" id="SSF46689">
    <property type="entry name" value="Homeodomain-like"/>
    <property type="match status" value="1"/>
</dbReference>
<organism evidence="7 8">
    <name type="scientific">Bradyrhizobium campsiandrae</name>
    <dbReference type="NCBI Taxonomy" id="1729892"/>
    <lineage>
        <taxon>Bacteria</taxon>
        <taxon>Pseudomonadati</taxon>
        <taxon>Pseudomonadota</taxon>
        <taxon>Alphaproteobacteria</taxon>
        <taxon>Hyphomicrobiales</taxon>
        <taxon>Nitrobacteraceae</taxon>
        <taxon>Bradyrhizobium</taxon>
    </lineage>
</organism>
<gene>
    <name evidence="7" type="ORF">HA482_33825</name>
</gene>
<proteinExistence type="predicted"/>
<evidence type="ECO:0000313" key="7">
    <source>
        <dbReference type="EMBL" id="MBC9983184.1"/>
    </source>
</evidence>
<dbReference type="PROSITE" id="PS50977">
    <property type="entry name" value="HTH_TETR_2"/>
    <property type="match status" value="1"/>
</dbReference>
<keyword evidence="8" id="KW-1185">Reference proteome</keyword>
<evidence type="ECO:0000256" key="4">
    <source>
        <dbReference type="ARBA" id="ARBA00023163"/>
    </source>
</evidence>
<dbReference type="Proteomes" id="UP000639516">
    <property type="component" value="Unassembled WGS sequence"/>
</dbReference>
<dbReference type="InterPro" id="IPR009057">
    <property type="entry name" value="Homeodomain-like_sf"/>
</dbReference>
<keyword evidence="2" id="KW-0805">Transcription regulation</keyword>
<feature type="DNA-binding region" description="H-T-H motif" evidence="5">
    <location>
        <begin position="17"/>
        <end position="36"/>
    </location>
</feature>
<dbReference type="InterPro" id="IPR013570">
    <property type="entry name" value="Tscrpt_reg_YsiA_C"/>
</dbReference>
<dbReference type="PANTHER" id="PTHR30055:SF175">
    <property type="entry name" value="HTH-TYPE TRANSCRIPTIONAL REPRESSOR KSTR2"/>
    <property type="match status" value="1"/>
</dbReference>
<evidence type="ECO:0000256" key="1">
    <source>
        <dbReference type="ARBA" id="ARBA00022491"/>
    </source>
</evidence>
<dbReference type="Pfam" id="PF00440">
    <property type="entry name" value="TetR_N"/>
    <property type="match status" value="1"/>
</dbReference>
<dbReference type="EMBL" id="JAATTO010000063">
    <property type="protein sequence ID" value="MBC9983184.1"/>
    <property type="molecule type" value="Genomic_DNA"/>
</dbReference>
<evidence type="ECO:0000259" key="6">
    <source>
        <dbReference type="PROSITE" id="PS50977"/>
    </source>
</evidence>
<dbReference type="Gene3D" id="1.10.10.60">
    <property type="entry name" value="Homeodomain-like"/>
    <property type="match status" value="1"/>
</dbReference>
<evidence type="ECO:0000256" key="5">
    <source>
        <dbReference type="PROSITE-ProRule" id="PRU00335"/>
    </source>
</evidence>
<dbReference type="InterPro" id="IPR050109">
    <property type="entry name" value="HTH-type_TetR-like_transc_reg"/>
</dbReference>